<dbReference type="HOGENOM" id="CLU_1265749_0_0_5"/>
<organism evidence="1 2">
    <name type="scientific">Midichloria mitochondrii (strain IricVA)</name>
    <dbReference type="NCBI Taxonomy" id="696127"/>
    <lineage>
        <taxon>Bacteria</taxon>
        <taxon>Pseudomonadati</taxon>
        <taxon>Pseudomonadota</taxon>
        <taxon>Alphaproteobacteria</taxon>
        <taxon>Rickettsiales</taxon>
        <taxon>Candidatus Midichloriaceae</taxon>
        <taxon>Candidatus Midichloria</taxon>
    </lineage>
</organism>
<dbReference type="EMBL" id="CP002130">
    <property type="protein sequence ID" value="AEI89076.1"/>
    <property type="molecule type" value="Genomic_DNA"/>
</dbReference>
<evidence type="ECO:0000313" key="1">
    <source>
        <dbReference type="EMBL" id="AEI89076.1"/>
    </source>
</evidence>
<proteinExistence type="predicted"/>
<dbReference type="AlphaFoldDB" id="F7XWM7"/>
<accession>F7XWM7</accession>
<protein>
    <submittedName>
        <fullName evidence="1">Uncharacterized protein</fullName>
    </submittedName>
</protein>
<keyword evidence="2" id="KW-1185">Reference proteome</keyword>
<reference evidence="1 2" key="1">
    <citation type="journal article" date="2011" name="Mol. Biol. Evol.">
        <title>Phylogenomic evidence for the presence of a flagellum and cbb3 oxidase in the free-living mitochondrial ancestor.</title>
        <authorList>
            <person name="Sassera D."/>
            <person name="Lo N."/>
            <person name="Epis S."/>
            <person name="D'Auria G."/>
            <person name="Montagna M."/>
            <person name="Comandatore F."/>
            <person name="Horner D."/>
            <person name="Pereto J."/>
            <person name="Luciano A.M."/>
            <person name="Franciosi F."/>
            <person name="Ferri E."/>
            <person name="Crotti E."/>
            <person name="Bazzocchi C."/>
            <person name="Daffonchio D."/>
            <person name="Sacchi L."/>
            <person name="Moya A."/>
            <person name="Latorre A."/>
            <person name="Bandi C."/>
        </authorList>
    </citation>
    <scope>NUCLEOTIDE SEQUENCE [LARGE SCALE GENOMIC DNA]</scope>
    <source>
        <strain evidence="1 2">IricVA</strain>
    </source>
</reference>
<gene>
    <name evidence="1" type="ordered locus">midi_00786</name>
</gene>
<dbReference type="KEGG" id="mmn:midi_00786"/>
<dbReference type="Proteomes" id="UP000006639">
    <property type="component" value="Chromosome"/>
</dbReference>
<sequence length="218" mass="24018">MPLAAELDLCPSSDNYHDPSFGHFETPFSGVVRVSRNDEREFEGTASLHYPLNEMNSTGVQKFAGETMNLLISKAFDWVNWNLQASPRASFTEACQSPLINHCPNGNVTMITQFRGDCYPSMLPGYLNQEFDKLCGGSDGHGASPLVPIAIAAVTALTAFCIAKCLWKAAWYKIRTSCFSPSESENLPPRDAYRENYERAAAAGEVDLYGAPVQIYTQ</sequence>
<dbReference type="RefSeq" id="WP_013951279.1">
    <property type="nucleotide sequence ID" value="NC_015722.1"/>
</dbReference>
<name>F7XWM7_MIDMI</name>
<evidence type="ECO:0000313" key="2">
    <source>
        <dbReference type="Proteomes" id="UP000006639"/>
    </source>
</evidence>